<accession>A0A7Y9U6V7</accession>
<organism evidence="2 3">
    <name type="scientific">Sphaerotilus montanus</name>
    <dbReference type="NCBI Taxonomy" id="522889"/>
    <lineage>
        <taxon>Bacteria</taxon>
        <taxon>Pseudomonadati</taxon>
        <taxon>Pseudomonadota</taxon>
        <taxon>Betaproteobacteria</taxon>
        <taxon>Burkholderiales</taxon>
        <taxon>Sphaerotilaceae</taxon>
        <taxon>Sphaerotilus</taxon>
    </lineage>
</organism>
<reference evidence="2 3" key="1">
    <citation type="submission" date="2020-07" db="EMBL/GenBank/DDBJ databases">
        <title>Genomic Encyclopedia of Archaeal and Bacterial Type Strains, Phase II (KMG-II): from individual species to whole genera.</title>
        <authorList>
            <person name="Goeker M."/>
        </authorList>
    </citation>
    <scope>NUCLEOTIDE SEQUENCE [LARGE SCALE GENOMIC DNA]</scope>
    <source>
        <strain evidence="2 3">DSM 21226</strain>
    </source>
</reference>
<sequence>MPSFLSTTVAASSARRQLLAALVLLPLVHALPATAATVLKDKARSAMVAFDAVYIPALFLTGSAGKSADGPAKAEAAMTRLLTDWASRRAGLVAAVPGAKVWTDALGKVGRHLTEAGQQVASRRWEESHATLEHVREAMFEARHALGVDYALDHYTAYHGAMEALANATTVQRPAMEADYAKARALWRGLEQVTIDPAAYGLSAPRQAQLVKALADETEALSRLSSALRGASDADLLKAAAALKPPFVRAYVAFGWAPGESPVLPG</sequence>
<feature type="signal peptide" evidence="1">
    <location>
        <begin position="1"/>
        <end position="35"/>
    </location>
</feature>
<keyword evidence="1" id="KW-0732">Signal</keyword>
<evidence type="ECO:0000313" key="2">
    <source>
        <dbReference type="EMBL" id="NYG33162.1"/>
    </source>
</evidence>
<feature type="chain" id="PRO_5031466006" evidence="1">
    <location>
        <begin position="36"/>
        <end position="266"/>
    </location>
</feature>
<dbReference type="RefSeq" id="WP_179633964.1">
    <property type="nucleotide sequence ID" value="NZ_JACCFH010000001.1"/>
</dbReference>
<evidence type="ECO:0000256" key="1">
    <source>
        <dbReference type="SAM" id="SignalP"/>
    </source>
</evidence>
<protein>
    <submittedName>
        <fullName evidence="2">Uncharacterized protein</fullName>
    </submittedName>
</protein>
<comment type="caution">
    <text evidence="2">The sequence shown here is derived from an EMBL/GenBank/DDBJ whole genome shotgun (WGS) entry which is preliminary data.</text>
</comment>
<proteinExistence type="predicted"/>
<evidence type="ECO:0000313" key="3">
    <source>
        <dbReference type="Proteomes" id="UP000518288"/>
    </source>
</evidence>
<dbReference type="AlphaFoldDB" id="A0A7Y9U6V7"/>
<keyword evidence="3" id="KW-1185">Reference proteome</keyword>
<name>A0A7Y9U6V7_9BURK</name>
<gene>
    <name evidence="2" type="ORF">BDD16_002148</name>
</gene>
<dbReference type="Proteomes" id="UP000518288">
    <property type="component" value="Unassembled WGS sequence"/>
</dbReference>
<dbReference type="EMBL" id="JACCFH010000001">
    <property type="protein sequence ID" value="NYG33162.1"/>
    <property type="molecule type" value="Genomic_DNA"/>
</dbReference>